<evidence type="ECO:0000313" key="8">
    <source>
        <dbReference type="Proteomes" id="UP000759537"/>
    </source>
</evidence>
<evidence type="ECO:0000313" key="7">
    <source>
        <dbReference type="EMBL" id="KAF8479594.1"/>
    </source>
</evidence>
<accession>A0A9P5MV58</accession>
<dbReference type="Gene3D" id="1.10.510.10">
    <property type="entry name" value="Transferase(Phosphotransferase) domain 1"/>
    <property type="match status" value="1"/>
</dbReference>
<dbReference type="InterPro" id="IPR011009">
    <property type="entry name" value="Kinase-like_dom_sf"/>
</dbReference>
<dbReference type="InterPro" id="IPR051931">
    <property type="entry name" value="PAK3-like"/>
</dbReference>
<feature type="region of interest" description="Disordered" evidence="5">
    <location>
        <begin position="1"/>
        <end position="90"/>
    </location>
</feature>
<feature type="compositionally biased region" description="Polar residues" evidence="5">
    <location>
        <begin position="1"/>
        <end position="11"/>
    </location>
</feature>
<feature type="compositionally biased region" description="Polar residues" evidence="5">
    <location>
        <begin position="119"/>
        <end position="139"/>
    </location>
</feature>
<dbReference type="EMBL" id="WHVB01000009">
    <property type="protein sequence ID" value="KAF8479594.1"/>
    <property type="molecule type" value="Genomic_DNA"/>
</dbReference>
<feature type="binding site" evidence="4">
    <location>
        <position position="389"/>
    </location>
    <ligand>
        <name>ATP</name>
        <dbReference type="ChEBI" id="CHEBI:30616"/>
    </ligand>
</feature>
<dbReference type="PANTHER" id="PTHR45832">
    <property type="entry name" value="SERINE/THREONINE-PROTEIN KINASE SAMKA-RELATED-RELATED"/>
    <property type="match status" value="1"/>
</dbReference>
<feature type="compositionally biased region" description="Polar residues" evidence="5">
    <location>
        <begin position="191"/>
        <end position="201"/>
    </location>
</feature>
<dbReference type="AlphaFoldDB" id="A0A9P5MV58"/>
<dbReference type="PROSITE" id="PS00107">
    <property type="entry name" value="PROTEIN_KINASE_ATP"/>
    <property type="match status" value="1"/>
</dbReference>
<organism evidence="7 8">
    <name type="scientific">Russula ochroleuca</name>
    <dbReference type="NCBI Taxonomy" id="152965"/>
    <lineage>
        <taxon>Eukaryota</taxon>
        <taxon>Fungi</taxon>
        <taxon>Dikarya</taxon>
        <taxon>Basidiomycota</taxon>
        <taxon>Agaricomycotina</taxon>
        <taxon>Agaricomycetes</taxon>
        <taxon>Russulales</taxon>
        <taxon>Russulaceae</taxon>
        <taxon>Russula</taxon>
    </lineage>
</organism>
<dbReference type="GO" id="GO:0005524">
    <property type="term" value="F:ATP binding"/>
    <property type="evidence" value="ECO:0007669"/>
    <property type="project" value="UniProtKB-UniRule"/>
</dbReference>
<comment type="similarity">
    <text evidence="1">Belongs to the protein kinase superfamily. STE Ser/Thr protein kinase family. STE20 subfamily.</text>
</comment>
<keyword evidence="7" id="KW-0808">Transferase</keyword>
<dbReference type="CDD" id="cd06614">
    <property type="entry name" value="STKc_PAK"/>
    <property type="match status" value="1"/>
</dbReference>
<evidence type="ECO:0000256" key="2">
    <source>
        <dbReference type="ARBA" id="ARBA00022741"/>
    </source>
</evidence>
<keyword evidence="8" id="KW-1185">Reference proteome</keyword>
<gene>
    <name evidence="7" type="ORF">DFH94DRAFT_853853</name>
</gene>
<reference evidence="7" key="2">
    <citation type="journal article" date="2020" name="Nat. Commun.">
        <title>Large-scale genome sequencing of mycorrhizal fungi provides insights into the early evolution of symbiotic traits.</title>
        <authorList>
            <person name="Miyauchi S."/>
            <person name="Kiss E."/>
            <person name="Kuo A."/>
            <person name="Drula E."/>
            <person name="Kohler A."/>
            <person name="Sanchez-Garcia M."/>
            <person name="Morin E."/>
            <person name="Andreopoulos B."/>
            <person name="Barry K.W."/>
            <person name="Bonito G."/>
            <person name="Buee M."/>
            <person name="Carver A."/>
            <person name="Chen C."/>
            <person name="Cichocki N."/>
            <person name="Clum A."/>
            <person name="Culley D."/>
            <person name="Crous P.W."/>
            <person name="Fauchery L."/>
            <person name="Girlanda M."/>
            <person name="Hayes R.D."/>
            <person name="Keri Z."/>
            <person name="LaButti K."/>
            <person name="Lipzen A."/>
            <person name="Lombard V."/>
            <person name="Magnuson J."/>
            <person name="Maillard F."/>
            <person name="Murat C."/>
            <person name="Nolan M."/>
            <person name="Ohm R.A."/>
            <person name="Pangilinan J."/>
            <person name="Pereira M.F."/>
            <person name="Perotto S."/>
            <person name="Peter M."/>
            <person name="Pfister S."/>
            <person name="Riley R."/>
            <person name="Sitrit Y."/>
            <person name="Stielow J.B."/>
            <person name="Szollosi G."/>
            <person name="Zifcakova L."/>
            <person name="Stursova M."/>
            <person name="Spatafora J.W."/>
            <person name="Tedersoo L."/>
            <person name="Vaario L.M."/>
            <person name="Yamada A."/>
            <person name="Yan M."/>
            <person name="Wang P."/>
            <person name="Xu J."/>
            <person name="Bruns T."/>
            <person name="Baldrian P."/>
            <person name="Vilgalys R."/>
            <person name="Dunand C."/>
            <person name="Henrissat B."/>
            <person name="Grigoriev I.V."/>
            <person name="Hibbett D."/>
            <person name="Nagy L.G."/>
            <person name="Martin F.M."/>
        </authorList>
    </citation>
    <scope>NUCLEOTIDE SEQUENCE</scope>
    <source>
        <strain evidence="7">Prilba</strain>
    </source>
</reference>
<evidence type="ECO:0000259" key="6">
    <source>
        <dbReference type="PROSITE" id="PS50011"/>
    </source>
</evidence>
<proteinExistence type="inferred from homology"/>
<dbReference type="Pfam" id="PF00069">
    <property type="entry name" value="Pkinase"/>
    <property type="match status" value="1"/>
</dbReference>
<feature type="region of interest" description="Disordered" evidence="5">
    <location>
        <begin position="189"/>
        <end position="208"/>
    </location>
</feature>
<dbReference type="FunFam" id="1.10.510.10:FF:000421">
    <property type="entry name" value="Serine/threonine-protein kinase PAK 6"/>
    <property type="match status" value="1"/>
</dbReference>
<feature type="domain" description="Protein kinase" evidence="6">
    <location>
        <begin position="360"/>
        <end position="612"/>
    </location>
</feature>
<evidence type="ECO:0000256" key="4">
    <source>
        <dbReference type="PROSITE-ProRule" id="PRU10141"/>
    </source>
</evidence>
<feature type="compositionally biased region" description="Low complexity" evidence="5">
    <location>
        <begin position="12"/>
        <end position="25"/>
    </location>
</feature>
<dbReference type="Gene3D" id="3.30.200.20">
    <property type="entry name" value="Phosphorylase Kinase, domain 1"/>
    <property type="match status" value="1"/>
</dbReference>
<dbReference type="InterPro" id="IPR000719">
    <property type="entry name" value="Prot_kinase_dom"/>
</dbReference>
<dbReference type="PANTHER" id="PTHR45832:SF22">
    <property type="entry name" value="SERINE_THREONINE-PROTEIN KINASE SAMKA-RELATED"/>
    <property type="match status" value="1"/>
</dbReference>
<dbReference type="PROSITE" id="PS50011">
    <property type="entry name" value="PROTEIN_KINASE_DOM"/>
    <property type="match status" value="1"/>
</dbReference>
<dbReference type="InterPro" id="IPR017441">
    <property type="entry name" value="Protein_kinase_ATP_BS"/>
</dbReference>
<dbReference type="OrthoDB" id="248923at2759"/>
<reference evidence="7" key="1">
    <citation type="submission" date="2019-10" db="EMBL/GenBank/DDBJ databases">
        <authorList>
            <consortium name="DOE Joint Genome Institute"/>
            <person name="Kuo A."/>
            <person name="Miyauchi S."/>
            <person name="Kiss E."/>
            <person name="Drula E."/>
            <person name="Kohler A."/>
            <person name="Sanchez-Garcia M."/>
            <person name="Andreopoulos B."/>
            <person name="Barry K.W."/>
            <person name="Bonito G."/>
            <person name="Buee M."/>
            <person name="Carver A."/>
            <person name="Chen C."/>
            <person name="Cichocki N."/>
            <person name="Clum A."/>
            <person name="Culley D."/>
            <person name="Crous P.W."/>
            <person name="Fauchery L."/>
            <person name="Girlanda M."/>
            <person name="Hayes R."/>
            <person name="Keri Z."/>
            <person name="LaButti K."/>
            <person name="Lipzen A."/>
            <person name="Lombard V."/>
            <person name="Magnuson J."/>
            <person name="Maillard F."/>
            <person name="Morin E."/>
            <person name="Murat C."/>
            <person name="Nolan M."/>
            <person name="Ohm R."/>
            <person name="Pangilinan J."/>
            <person name="Pereira M."/>
            <person name="Perotto S."/>
            <person name="Peter M."/>
            <person name="Riley R."/>
            <person name="Sitrit Y."/>
            <person name="Stielow B."/>
            <person name="Szollosi G."/>
            <person name="Zifcakova L."/>
            <person name="Stursova M."/>
            <person name="Spatafora J.W."/>
            <person name="Tedersoo L."/>
            <person name="Vaario L.-M."/>
            <person name="Yamada A."/>
            <person name="Yan M."/>
            <person name="Wang P."/>
            <person name="Xu J."/>
            <person name="Bruns T."/>
            <person name="Baldrian P."/>
            <person name="Vilgalys R."/>
            <person name="Henrissat B."/>
            <person name="Grigoriev I.V."/>
            <person name="Hibbett D."/>
            <person name="Nagy L.G."/>
            <person name="Martin F.M."/>
        </authorList>
    </citation>
    <scope>NUCLEOTIDE SEQUENCE</scope>
    <source>
        <strain evidence="7">Prilba</strain>
    </source>
</reference>
<feature type="region of interest" description="Disordered" evidence="5">
    <location>
        <begin position="230"/>
        <end position="276"/>
    </location>
</feature>
<feature type="compositionally biased region" description="Low complexity" evidence="5">
    <location>
        <begin position="45"/>
        <end position="57"/>
    </location>
</feature>
<keyword evidence="2 4" id="KW-0547">Nucleotide-binding</keyword>
<dbReference type="SUPFAM" id="SSF56112">
    <property type="entry name" value="Protein kinase-like (PK-like)"/>
    <property type="match status" value="1"/>
</dbReference>
<name>A0A9P5MV58_9AGAM</name>
<keyword evidence="7" id="KW-0418">Kinase</keyword>
<comment type="caution">
    <text evidence="7">The sequence shown here is derived from an EMBL/GenBank/DDBJ whole genome shotgun (WGS) entry which is preliminary data.</text>
</comment>
<feature type="compositionally biased region" description="Polar residues" evidence="5">
    <location>
        <begin position="230"/>
        <end position="244"/>
    </location>
</feature>
<evidence type="ECO:0000256" key="1">
    <source>
        <dbReference type="ARBA" id="ARBA00008874"/>
    </source>
</evidence>
<dbReference type="Proteomes" id="UP000759537">
    <property type="component" value="Unassembled WGS sequence"/>
</dbReference>
<protein>
    <submittedName>
        <fullName evidence="7">Kinase-like domain-containing protein</fullName>
    </submittedName>
</protein>
<feature type="compositionally biased region" description="Low complexity" evidence="5">
    <location>
        <begin position="146"/>
        <end position="165"/>
    </location>
</feature>
<keyword evidence="3 4" id="KW-0067">ATP-binding</keyword>
<dbReference type="GO" id="GO:0004672">
    <property type="term" value="F:protein kinase activity"/>
    <property type="evidence" value="ECO:0007669"/>
    <property type="project" value="InterPro"/>
</dbReference>
<evidence type="ECO:0000256" key="3">
    <source>
        <dbReference type="ARBA" id="ARBA00022840"/>
    </source>
</evidence>
<feature type="region of interest" description="Disordered" evidence="5">
    <location>
        <begin position="111"/>
        <end position="177"/>
    </location>
</feature>
<sequence>MSISSQNVTYDSYTPSGSSSSNRTSINGALYHKSSEESLQSYQGSISNSSAHTSTAANDKDPFELSGQDPVFHHSSDSSSGRDPSISDHKSFHSLLKTPFAFRNQSVSTVCTTREPESNRSSTAASTPSQKSRSLSILSLENEAESSLPSTSRSSPTIPILITDPSPSPSPSPTYLRVFKSVDGGLVPTQPALSHSKNPHSSDGPRIAYYPFHLPTSYRSKPFLPQPAQVAQPNLDESNGQQSVPKPPRSDTLVPTNTTKDRHYSVPPASVEAPARELPNSSIADLALKSQATVTANVTVERRVPQPPTIPQRRSVAATGSWITADDAVWRREKEDRANDADIVNRLQLICTDADPTRLYRNLVKVGQGSSGGVFTAWQVGTNLSVAIKQMDLDKQPRKDLTINEILVMRASRHANIVNYIDSFLYKNELWIVMEYMEGGSLTDIITANSMTEGQIAAVSREVAQGLQHLHKHGVIHRDMKSSHVLLSLTGDIKLIDFGFSAHVSDSAHAKRTTMIGTSYWMAPEVVRYKEYGAKVDIWSLGIIAIEMIEGEPPYMNQNPQKALHLIFMNGTPMIANPENLSSTFRDYLAETLEEEAEKRPDATQLLQHPFFSIAEPLRTLAPLIKAARGVARNK</sequence>
<evidence type="ECO:0000256" key="5">
    <source>
        <dbReference type="SAM" id="MobiDB-lite"/>
    </source>
</evidence>